<dbReference type="InterPro" id="IPR043203">
    <property type="entry name" value="VGCC_Ca_Na"/>
</dbReference>
<dbReference type="VEuPathDB" id="TriTrypDB:BSAL_83230"/>
<feature type="region of interest" description="Disordered" evidence="5">
    <location>
        <begin position="1308"/>
        <end position="1372"/>
    </location>
</feature>
<comment type="subcellular location">
    <subcellularLocation>
        <location evidence="1">Membrane</location>
        <topology evidence="1">Multi-pass membrane protein</topology>
    </subcellularLocation>
</comment>
<evidence type="ECO:0000259" key="7">
    <source>
        <dbReference type="Pfam" id="PF00520"/>
    </source>
</evidence>
<feature type="compositionally biased region" description="Basic and acidic residues" evidence="5">
    <location>
        <begin position="1348"/>
        <end position="1364"/>
    </location>
</feature>
<feature type="transmembrane region" description="Helical" evidence="6">
    <location>
        <begin position="1015"/>
        <end position="1037"/>
    </location>
</feature>
<evidence type="ECO:0000256" key="6">
    <source>
        <dbReference type="SAM" id="Phobius"/>
    </source>
</evidence>
<keyword evidence="8" id="KW-0406">Ion transport</keyword>
<feature type="transmembrane region" description="Helical" evidence="6">
    <location>
        <begin position="468"/>
        <end position="487"/>
    </location>
</feature>
<keyword evidence="9" id="KW-1185">Reference proteome</keyword>
<feature type="domain" description="Ion transport" evidence="7">
    <location>
        <begin position="464"/>
        <end position="744"/>
    </location>
</feature>
<dbReference type="InterPro" id="IPR005821">
    <property type="entry name" value="Ion_trans_dom"/>
</dbReference>
<evidence type="ECO:0000256" key="4">
    <source>
        <dbReference type="ARBA" id="ARBA00023136"/>
    </source>
</evidence>
<feature type="transmembrane region" description="Helical" evidence="6">
    <location>
        <begin position="909"/>
        <end position="927"/>
    </location>
</feature>
<feature type="transmembrane region" description="Helical" evidence="6">
    <location>
        <begin position="499"/>
        <end position="518"/>
    </location>
</feature>
<protein>
    <submittedName>
        <fullName evidence="8">Voltage-gated sodium channel protein, putative</fullName>
    </submittedName>
</protein>
<organism evidence="8 9">
    <name type="scientific">Bodo saltans</name>
    <name type="common">Flagellated protozoan</name>
    <dbReference type="NCBI Taxonomy" id="75058"/>
    <lineage>
        <taxon>Eukaryota</taxon>
        <taxon>Discoba</taxon>
        <taxon>Euglenozoa</taxon>
        <taxon>Kinetoplastea</taxon>
        <taxon>Metakinetoplastina</taxon>
        <taxon>Eubodonida</taxon>
        <taxon>Bodonidae</taxon>
        <taxon>Bodo</taxon>
    </lineage>
</organism>
<keyword evidence="8" id="KW-0813">Transport</keyword>
<keyword evidence="4 6" id="KW-0472">Membrane</keyword>
<sequence length="1396" mass="155893">MRFPALRKQIRVLKYVIGDLMPLLLFMLVLLFLASLVGTQLFAGLYCGLDTTSPNRVDTSLCDNVPRLNFDNIGYSAVSVFVIFCGDGWRSMMVQGMQTRGDYSALYFCLCYLIGGYLMLNLFVAVMITSADMLEDEPEQTLLVRSEHVSFLDPVSVASGVFGGGASSRRSSLRGVGTTIDGAAEGDEEMATANNDDGDLVREASMEVFAMNDSLARTSRQTSAEFEQENINSSFILGSGAKAQRAARAAALLSRASSARSVTSTRDVPPLPISPKKQTSLKQSSQVHPSSKPSDVASENRHFPLMVSSFALGEGMEDLLGTPSSVEPLPRGRTRSVRFEDEKLDRLLGDSPKATPPPALLPRPSIHNDDSDDDDPLKLSIGLLKLMDSLQSSSKFEADGSPTSMSESTAQRVLDDEVEYDVINRHTDVNDLETLRKEYRDVYNKEVADLPWLRRTAGSIVKSRRFDIVYTVVVFYSMVTVALGHMTDYPDSTMSQFKEWSDLVVALLFLSEALLKILHYGVFHKKKSLLKGYFNYRWNIFDFSVMVLSLVVACVVFTQNRTFRQVANWMRLARLLRPFSLIGRHEGLKVVARSTLASVPSIRNVGLLTILVWVSFSAFGTRLFAGRFSACTDVDWGDMTYGALGTVTDEATCLAKNFTWQPADRNFDTFGSSLLTLFQVATVDNWSDIMFMGADSSGEMRQAPKPLSRVYMIPFFVVYILLTNFFLIQFFIASMCDVYFTVKAQMEDDLRSRLLQSHEVFLDPDQKAYLGMYRRALFFVKPPLHVSIEEGSIRSYLRRIVRHKTFEPIQTIIVIVHIVLESLVFADNPPLSANTLLVIDWVFTGYFCLSAGCTWFVYGTRNFLDSSRGRGSIMNNILTVAGLILEATNANEGAASLLRQMRVFRLYRIFYVTQTIQVLVDTLLYSLPSFANVFFLLFLVFYVYAAVGMQLFGRVQFTYDRVGVGQYANFDRFDKALIALLRVATFDDWTELMYSCTVQTPVCSDQLGDCAPYPLVAYIYFLSFAVVGQWIGINFFAAEIIDAFTHAEMEERYAIQEHDVARFQRLWKEIAGSGEGHMSIGQLSVFLRRLGLPLGPVFGDAQSTPEDSTSGPLSAIQNLAASFSKPQSPTASTSSGTVGATTSLKHNFKFSEVLKFMASLEIPLVNNGVLQGSTFDALMRHFYATPLPPKYEKILGRVLNSRFQTRQFIRKAAESQTRQSDVDALHAAVDFSSSVTNRSSGTYSPMRSNGGQSFWDLYHSEQQRSAHVPGQLMYSSGGETLRMAVAATILQSRWRGARIRELVRMSKQQSPSNAFGDTSGAKSFAKKQPRRMYKATSASNYDSSEVPLLREDPSEIHAPLEHSGRRMRRSSVAAYNKPQKFVSIVERLKAKHSELI</sequence>
<accession>A0A0S4IZQ8</accession>
<dbReference type="Gene3D" id="1.10.287.70">
    <property type="match status" value="3"/>
</dbReference>
<dbReference type="EMBL" id="CYKH01000932">
    <property type="protein sequence ID" value="CUG68881.1"/>
    <property type="molecule type" value="Genomic_DNA"/>
</dbReference>
<feature type="transmembrane region" description="Helical" evidence="6">
    <location>
        <begin position="838"/>
        <end position="858"/>
    </location>
</feature>
<feature type="domain" description="Ion transport" evidence="7">
    <location>
        <begin position="2"/>
        <end position="131"/>
    </location>
</feature>
<dbReference type="GO" id="GO:0001518">
    <property type="term" value="C:voltage-gated sodium channel complex"/>
    <property type="evidence" value="ECO:0007669"/>
    <property type="project" value="TreeGrafter"/>
</dbReference>
<dbReference type="PANTHER" id="PTHR10037">
    <property type="entry name" value="VOLTAGE-GATED CATION CHANNEL CALCIUM AND SODIUM"/>
    <property type="match status" value="1"/>
</dbReference>
<feature type="region of interest" description="Disordered" evidence="5">
    <location>
        <begin position="254"/>
        <end position="300"/>
    </location>
</feature>
<dbReference type="InterPro" id="IPR027359">
    <property type="entry name" value="Volt_channel_dom_sf"/>
</dbReference>
<feature type="transmembrane region" description="Helical" evidence="6">
    <location>
        <begin position="605"/>
        <end position="625"/>
    </location>
</feature>
<feature type="compositionally biased region" description="Basic and acidic residues" evidence="5">
    <location>
        <begin position="337"/>
        <end position="348"/>
    </location>
</feature>
<dbReference type="SUPFAM" id="SSF81324">
    <property type="entry name" value="Voltage-gated potassium channels"/>
    <property type="match status" value="3"/>
</dbReference>
<dbReference type="Pfam" id="PF00520">
    <property type="entry name" value="Ion_trans"/>
    <property type="match status" value="3"/>
</dbReference>
<dbReference type="GO" id="GO:0005248">
    <property type="term" value="F:voltage-gated sodium channel activity"/>
    <property type="evidence" value="ECO:0007669"/>
    <property type="project" value="TreeGrafter"/>
</dbReference>
<feature type="region of interest" description="Disordered" evidence="5">
    <location>
        <begin position="318"/>
        <end position="374"/>
    </location>
</feature>
<feature type="compositionally biased region" description="Polar residues" evidence="5">
    <location>
        <begin position="276"/>
        <end position="293"/>
    </location>
</feature>
<keyword evidence="2 6" id="KW-0812">Transmembrane</keyword>
<evidence type="ECO:0000313" key="8">
    <source>
        <dbReference type="EMBL" id="CUG68881.1"/>
    </source>
</evidence>
<proteinExistence type="predicted"/>
<feature type="transmembrane region" description="Helical" evidence="6">
    <location>
        <begin position="539"/>
        <end position="558"/>
    </location>
</feature>
<feature type="transmembrane region" description="Helical" evidence="6">
    <location>
        <begin position="105"/>
        <end position="128"/>
    </location>
</feature>
<feature type="transmembrane region" description="Helical" evidence="6">
    <location>
        <begin position="710"/>
        <end position="732"/>
    </location>
</feature>
<evidence type="ECO:0000313" key="9">
    <source>
        <dbReference type="Proteomes" id="UP000051952"/>
    </source>
</evidence>
<dbReference type="OrthoDB" id="416585at2759"/>
<gene>
    <name evidence="8" type="ORF">BSAL_83230</name>
</gene>
<dbReference type="Proteomes" id="UP000051952">
    <property type="component" value="Unassembled WGS sequence"/>
</dbReference>
<feature type="domain" description="Ion transport" evidence="7">
    <location>
        <begin position="805"/>
        <end position="1048"/>
    </location>
</feature>
<dbReference type="Gene3D" id="1.20.120.350">
    <property type="entry name" value="Voltage-gated potassium channels. Chain C"/>
    <property type="match status" value="2"/>
</dbReference>
<name>A0A0S4IZQ8_BODSA</name>
<evidence type="ECO:0000256" key="5">
    <source>
        <dbReference type="SAM" id="MobiDB-lite"/>
    </source>
</evidence>
<feature type="compositionally biased region" description="Basic residues" evidence="5">
    <location>
        <begin position="1324"/>
        <end position="1333"/>
    </location>
</feature>
<dbReference type="PANTHER" id="PTHR10037:SF62">
    <property type="entry name" value="SODIUM CHANNEL PROTEIN 60E"/>
    <property type="match status" value="1"/>
</dbReference>
<evidence type="ECO:0000256" key="3">
    <source>
        <dbReference type="ARBA" id="ARBA00022989"/>
    </source>
</evidence>
<evidence type="ECO:0000256" key="1">
    <source>
        <dbReference type="ARBA" id="ARBA00004141"/>
    </source>
</evidence>
<feature type="transmembrane region" description="Helical" evidence="6">
    <location>
        <begin position="933"/>
        <end position="952"/>
    </location>
</feature>
<keyword evidence="3 6" id="KW-1133">Transmembrane helix</keyword>
<evidence type="ECO:0000256" key="2">
    <source>
        <dbReference type="ARBA" id="ARBA00022692"/>
    </source>
</evidence>
<dbReference type="PROSITE" id="PS50096">
    <property type="entry name" value="IQ"/>
    <property type="match status" value="1"/>
</dbReference>
<keyword evidence="8" id="KW-0407">Ion channel</keyword>
<reference evidence="9" key="1">
    <citation type="submission" date="2015-09" db="EMBL/GenBank/DDBJ databases">
        <authorList>
            <consortium name="Pathogen Informatics"/>
        </authorList>
    </citation>
    <scope>NUCLEOTIDE SEQUENCE [LARGE SCALE GENOMIC DNA]</scope>
    <source>
        <strain evidence="9">Lake Konstanz</strain>
    </source>
</reference>
<feature type="transmembrane region" description="Helical" evidence="6">
    <location>
        <begin position="12"/>
        <end position="36"/>
    </location>
</feature>